<dbReference type="Proteomes" id="UP000239899">
    <property type="component" value="Unassembled WGS sequence"/>
</dbReference>
<dbReference type="PANTHER" id="PTHR11006">
    <property type="entry name" value="PROTEIN ARGININE N-METHYLTRANSFERASE"/>
    <property type="match status" value="1"/>
</dbReference>
<feature type="compositionally biased region" description="Low complexity" evidence="3">
    <location>
        <begin position="895"/>
        <end position="904"/>
    </location>
</feature>
<feature type="region of interest" description="Disordered" evidence="3">
    <location>
        <begin position="845"/>
        <end position="904"/>
    </location>
</feature>
<gene>
    <name evidence="4" type="ORF">C2E21_8701</name>
</gene>
<feature type="compositionally biased region" description="Low complexity" evidence="3">
    <location>
        <begin position="852"/>
        <end position="878"/>
    </location>
</feature>
<dbReference type="Gene3D" id="2.70.160.11">
    <property type="entry name" value="Hnrnp arginine n-methyltransferase1"/>
    <property type="match status" value="2"/>
</dbReference>
<accession>A0A2P6TDX4</accession>
<dbReference type="SMART" id="SM00028">
    <property type="entry name" value="TPR"/>
    <property type="match status" value="2"/>
</dbReference>
<dbReference type="GO" id="GO:0042054">
    <property type="term" value="F:histone methyltransferase activity"/>
    <property type="evidence" value="ECO:0007669"/>
    <property type="project" value="TreeGrafter"/>
</dbReference>
<feature type="compositionally biased region" description="Low complexity" evidence="3">
    <location>
        <begin position="991"/>
        <end position="1010"/>
    </location>
</feature>
<dbReference type="PROSITE" id="PS51678">
    <property type="entry name" value="SAM_MT_PRMT"/>
    <property type="match status" value="1"/>
</dbReference>
<dbReference type="Gene3D" id="1.25.40.10">
    <property type="entry name" value="Tetratricopeptide repeat domain"/>
    <property type="match status" value="1"/>
</dbReference>
<dbReference type="PANTHER" id="PTHR11006:SF60">
    <property type="entry name" value="PROTEIN ARGININE N-METHYLTRANSFERASE 9"/>
    <property type="match status" value="1"/>
</dbReference>
<name>A0A2P6TDX4_CHLSO</name>
<evidence type="ECO:0000256" key="3">
    <source>
        <dbReference type="SAM" id="MobiDB-lite"/>
    </source>
</evidence>
<dbReference type="InterPro" id="IPR019734">
    <property type="entry name" value="TPR_rpt"/>
</dbReference>
<keyword evidence="2 4" id="KW-0489">Methyltransferase</keyword>
<dbReference type="InterPro" id="IPR011990">
    <property type="entry name" value="TPR-like_helical_dom_sf"/>
</dbReference>
<dbReference type="AlphaFoldDB" id="A0A2P6TDX4"/>
<evidence type="ECO:0000256" key="2">
    <source>
        <dbReference type="PROSITE-ProRule" id="PRU01015"/>
    </source>
</evidence>
<dbReference type="STRING" id="3076.A0A2P6TDX4"/>
<dbReference type="Gene3D" id="3.40.50.150">
    <property type="entry name" value="Vaccinia Virus protein VP39"/>
    <property type="match status" value="2"/>
</dbReference>
<keyword evidence="5" id="KW-1185">Reference proteome</keyword>
<dbReference type="Pfam" id="PF06325">
    <property type="entry name" value="PrmA"/>
    <property type="match status" value="1"/>
</dbReference>
<dbReference type="CDD" id="cd02440">
    <property type="entry name" value="AdoMet_MTases"/>
    <property type="match status" value="1"/>
</dbReference>
<organism evidence="4 5">
    <name type="scientific">Chlorella sorokiniana</name>
    <name type="common">Freshwater green alga</name>
    <dbReference type="NCBI Taxonomy" id="3076"/>
    <lineage>
        <taxon>Eukaryota</taxon>
        <taxon>Viridiplantae</taxon>
        <taxon>Chlorophyta</taxon>
        <taxon>core chlorophytes</taxon>
        <taxon>Trebouxiophyceae</taxon>
        <taxon>Chlorellales</taxon>
        <taxon>Chlorellaceae</taxon>
        <taxon>Chlorella clade</taxon>
        <taxon>Chlorella</taxon>
    </lineage>
</organism>
<evidence type="ECO:0000313" key="5">
    <source>
        <dbReference type="Proteomes" id="UP000239899"/>
    </source>
</evidence>
<dbReference type="GO" id="GO:0016274">
    <property type="term" value="F:protein-arginine N-methyltransferase activity"/>
    <property type="evidence" value="ECO:0007669"/>
    <property type="project" value="InterPro"/>
</dbReference>
<feature type="region of interest" description="Disordered" evidence="3">
    <location>
        <begin position="1"/>
        <end position="40"/>
    </location>
</feature>
<evidence type="ECO:0000313" key="4">
    <source>
        <dbReference type="EMBL" id="PRW20848.1"/>
    </source>
</evidence>
<feature type="compositionally biased region" description="Low complexity" evidence="3">
    <location>
        <begin position="960"/>
        <end position="975"/>
    </location>
</feature>
<keyword evidence="2" id="KW-0808">Transferase</keyword>
<evidence type="ECO:0000256" key="1">
    <source>
        <dbReference type="ARBA" id="ARBA00022691"/>
    </source>
</evidence>
<feature type="compositionally biased region" description="Pro residues" evidence="3">
    <location>
        <begin position="1011"/>
        <end position="1032"/>
    </location>
</feature>
<comment type="caution">
    <text evidence="4">The sequence shown here is derived from an EMBL/GenBank/DDBJ whole genome shotgun (WGS) entry which is preliminary data.</text>
</comment>
<keyword evidence="1 2" id="KW-0949">S-adenosyl-L-methionine</keyword>
<dbReference type="EMBL" id="LHPG02000021">
    <property type="protein sequence ID" value="PRW20848.1"/>
    <property type="molecule type" value="Genomic_DNA"/>
</dbReference>
<dbReference type="InterPro" id="IPR029063">
    <property type="entry name" value="SAM-dependent_MTases_sf"/>
</dbReference>
<sequence>MAVPAAEEVLDGAAEAQHEQEVERSPTDEQGEQAPPSDEERLEKVRLDIQTRTAAILAQGPAYLASRSLADFNAEAAKQQKAGEHAAAVATYLALFAKAQHSNLTHPEMYVCHSNCAAAYLKLGLFQEALRHANKCQTLAETSLRRNFKAAPSYVKSFLRKGQAQLGMGLSRVAAATFDAGLKLDPFNIELKLALQKANEAVLRDLAEGKARQTMAIEYPEAHKRISYHPYAAPLHKVKTDDMLPIKLLTPFQAENDHHIKDTHNYVTVQTDIRMPKRHLRQLEDAYFNAAWQTAIEAAVQAIAAEDKDVRVLNLASGAGLHAMMALRAGAFHVTAVERWLYLALACKESLIANQFTDEQARVLYKRPTDLRLKEDVPICCNLLVAPILDEGLLTSGLIPSVRHALDGLLTSDAILLPASATVYMQAVELRTEEVCGLKMSAANLYRWHPAYAAGVPLASERIIPLSKPKEVWYFDLGAPPERSDAKTVDVEFTRSGRWNAVMFWYKLHLFGDVYLSTGPEAVAEGLRCLQPAVQYIAGELAVHDGDVVPLVASHNTVRMKFDVESTEFLNLMRPDVSFPHHHFAMLADEGRCQAYQRAIERAIRAKQRQDGEAHVLDLGCGTGILSLLAARAGATSVVACEMQESLCDVARKAAAANGLSDKISIVQRDGGLLQRGHEVRALGVNVVVADVFDAGLLGDGFPYLLDLARRRVVQPGATVIPAAATVYCMGIEVLTGEVSGFNLAAINTYRWDATYEAVSLADVPHRRLTRPVKVLEQFFEGDRKARGRESMLKLEVIEEGVLNAVAFWFDLHLDDCETLTNAPDGIGEGGVLLCEVDSSAFGDSTSDGTCAADQPAADQPPEAGAAAEAEAGGQAEPAVEEKKPAATEPPPAPAAAADPAATAAAADGFTPAGSFEGAKPGFAFKLGKHGLGYYADAYQLACGGSNGGGSGSQAVRQASSYGSSGSSGSSSSKSGKSKTVRFSLDDTSSAAAHASSAAAPPTPAAAEAEPPAPELPPMPRAAPAAGPLPPGPRHHWGQALQYLDRAVPVAPGRKLALLARREEGRLRFALRQGVGEPVGRAPWKIEWGGGASIENPHFQRVHYCELLVRDFLQRVKCGRFPPIEKDMRMVLAHCGSLLLDPAALQEVCHELTVLEKLHKAPEFSPAATQEALTKRPLRLC</sequence>
<dbReference type="GO" id="GO:0032259">
    <property type="term" value="P:methylation"/>
    <property type="evidence" value="ECO:0007669"/>
    <property type="project" value="UniProtKB-KW"/>
</dbReference>
<reference evidence="4 5" key="1">
    <citation type="journal article" date="2018" name="Plant J.">
        <title>Genome sequences of Chlorella sorokiniana UTEX 1602 and Micractinium conductrix SAG 241.80: implications to maltose excretion by a green alga.</title>
        <authorList>
            <person name="Arriola M.B."/>
            <person name="Velmurugan N."/>
            <person name="Zhang Y."/>
            <person name="Plunkett M.H."/>
            <person name="Hondzo H."/>
            <person name="Barney B.M."/>
        </authorList>
    </citation>
    <scope>NUCLEOTIDE SEQUENCE [LARGE SCALE GENOMIC DNA]</scope>
    <source>
        <strain evidence="5">UTEX 1602</strain>
    </source>
</reference>
<dbReference type="InterPro" id="IPR025799">
    <property type="entry name" value="Arg_MeTrfase"/>
</dbReference>
<proteinExistence type="predicted"/>
<dbReference type="OrthoDB" id="412876at2759"/>
<dbReference type="SUPFAM" id="SSF48452">
    <property type="entry name" value="TPR-like"/>
    <property type="match status" value="1"/>
</dbReference>
<dbReference type="SUPFAM" id="SSF53335">
    <property type="entry name" value="S-adenosyl-L-methionine-dependent methyltransferases"/>
    <property type="match status" value="2"/>
</dbReference>
<feature type="compositionally biased region" description="Basic and acidic residues" evidence="3">
    <location>
        <begin position="16"/>
        <end position="27"/>
    </location>
</feature>
<protein>
    <submittedName>
        <fullName evidence="4">Arginine methyltransferase</fullName>
    </submittedName>
</protein>
<feature type="region of interest" description="Disordered" evidence="3">
    <location>
        <begin position="947"/>
        <end position="1037"/>
    </location>
</feature>